<dbReference type="SUPFAM" id="SSF101233">
    <property type="entry name" value="PWI domain"/>
    <property type="match status" value="1"/>
</dbReference>
<dbReference type="SUPFAM" id="SSF54928">
    <property type="entry name" value="RNA-binding domain, RBD"/>
    <property type="match status" value="1"/>
</dbReference>
<keyword evidence="5" id="KW-0862">Zinc</keyword>
<keyword evidence="5" id="KW-0479">Metal-binding</keyword>
<dbReference type="InterPro" id="IPR000504">
    <property type="entry name" value="RRM_dom"/>
</dbReference>
<organism evidence="9 10">
    <name type="scientific">Pseudocercospora musae</name>
    <dbReference type="NCBI Taxonomy" id="113226"/>
    <lineage>
        <taxon>Eukaryota</taxon>
        <taxon>Fungi</taxon>
        <taxon>Dikarya</taxon>
        <taxon>Ascomycota</taxon>
        <taxon>Pezizomycotina</taxon>
        <taxon>Dothideomycetes</taxon>
        <taxon>Dothideomycetidae</taxon>
        <taxon>Mycosphaerellales</taxon>
        <taxon>Mycosphaerellaceae</taxon>
        <taxon>Pseudocercospora</taxon>
    </lineage>
</organism>
<keyword evidence="5" id="KW-0863">Zinc-finger</keyword>
<keyword evidence="2 4" id="KW-0694">RNA-binding</keyword>
<evidence type="ECO:0000259" key="8">
    <source>
        <dbReference type="PROSITE" id="PS50103"/>
    </source>
</evidence>
<evidence type="ECO:0000256" key="2">
    <source>
        <dbReference type="ARBA" id="ARBA00022884"/>
    </source>
</evidence>
<dbReference type="SMART" id="SM00360">
    <property type="entry name" value="RRM"/>
    <property type="match status" value="1"/>
</dbReference>
<evidence type="ECO:0000256" key="3">
    <source>
        <dbReference type="ARBA" id="ARBA00043866"/>
    </source>
</evidence>
<evidence type="ECO:0000256" key="4">
    <source>
        <dbReference type="PROSITE-ProRule" id="PRU00176"/>
    </source>
</evidence>
<keyword evidence="10" id="KW-1185">Reference proteome</keyword>
<evidence type="ECO:0000256" key="5">
    <source>
        <dbReference type="PROSITE-ProRule" id="PRU00723"/>
    </source>
</evidence>
<dbReference type="Gene3D" id="1.20.1390.10">
    <property type="entry name" value="PWI domain"/>
    <property type="match status" value="1"/>
</dbReference>
<dbReference type="InterPro" id="IPR000571">
    <property type="entry name" value="Znf_CCCH"/>
</dbReference>
<dbReference type="Proteomes" id="UP000073492">
    <property type="component" value="Unassembled WGS sequence"/>
</dbReference>
<dbReference type="InterPro" id="IPR045137">
    <property type="entry name" value="RBM26/27"/>
</dbReference>
<dbReference type="GO" id="GO:0008270">
    <property type="term" value="F:zinc ion binding"/>
    <property type="evidence" value="ECO:0007669"/>
    <property type="project" value="UniProtKB-KW"/>
</dbReference>
<dbReference type="InterPro" id="IPR002483">
    <property type="entry name" value="PWI_dom"/>
</dbReference>
<accession>A0A139ISI5</accession>
<feature type="domain" description="C3H1-type" evidence="8">
    <location>
        <begin position="200"/>
        <end position="228"/>
    </location>
</feature>
<feature type="region of interest" description="Disordered" evidence="6">
    <location>
        <begin position="79"/>
        <end position="153"/>
    </location>
</feature>
<dbReference type="CDD" id="cd12257">
    <property type="entry name" value="RRM1_RBM26_like"/>
    <property type="match status" value="1"/>
</dbReference>
<dbReference type="Pfam" id="PF00076">
    <property type="entry name" value="RRM_1"/>
    <property type="match status" value="1"/>
</dbReference>
<comment type="function">
    <text evidence="3">May be involved in the turnover of nuclear polyadenylated (pA+) RNA.</text>
</comment>
<dbReference type="InterPro" id="IPR012677">
    <property type="entry name" value="Nucleotide-bd_a/b_plait_sf"/>
</dbReference>
<dbReference type="PROSITE" id="PS50102">
    <property type="entry name" value="RRM"/>
    <property type="match status" value="1"/>
</dbReference>
<feature type="compositionally biased region" description="Polar residues" evidence="6">
    <location>
        <begin position="620"/>
        <end position="629"/>
    </location>
</feature>
<evidence type="ECO:0000256" key="6">
    <source>
        <dbReference type="SAM" id="MobiDB-lite"/>
    </source>
</evidence>
<dbReference type="PANTHER" id="PTHR14398:SF0">
    <property type="entry name" value="ZINC FINGER PROTEIN SWM"/>
    <property type="match status" value="1"/>
</dbReference>
<dbReference type="OrthoDB" id="443401at2759"/>
<protein>
    <recommendedName>
        <fullName evidence="11">C3H1-type domain-containing protein</fullName>
    </recommendedName>
</protein>
<feature type="zinc finger region" description="C3H1-type" evidence="5">
    <location>
        <begin position="200"/>
        <end position="228"/>
    </location>
</feature>
<dbReference type="GO" id="GO:0003723">
    <property type="term" value="F:RNA binding"/>
    <property type="evidence" value="ECO:0007669"/>
    <property type="project" value="UniProtKB-UniRule"/>
</dbReference>
<dbReference type="Pfam" id="PF01480">
    <property type="entry name" value="PWI"/>
    <property type="match status" value="1"/>
</dbReference>
<evidence type="ECO:0000259" key="7">
    <source>
        <dbReference type="PROSITE" id="PS50102"/>
    </source>
</evidence>
<sequence>MLFDEADSELLKTWATKKLEDIHSDADADVLADYVLALVKTDDPVDVAKANCTENLRDFLNEKADHFVDELFQALTTKSYDPSKAPPKPTAPTYQVPRRASASCDPAQGQTAGRKRSYHEWDRAESQGGRYDGVDRPVKQARRGGNAGRQQFGQYSLPLPPTPPPGMPAWDPNNPFASLQAMYQAMGMVLPTDSATSQPPTRSNRCRDYDRKGFCTRGANCPYEHGDIANIITGNEYDPSNPGFLNVWPVRTGVVSTSPTKATRGAQSGRGKKGKEPKRSDFSRLGPNYDKSITSIVVEQIPEDNFDEQTVRNFFGEFGNIEEVTLHAYKRIAVIKYDSYDSARAAYDSPKVIFDNRFVKVYWFKDESCLLPPTKPRRPKEPCADEEMKEDELSLDMEQIAKQQEEAQRRHDEKKQKAAEAQKQKEAFEAQMKALEEQKRKMLAKVARKEGKPIPEESEHTKALREQLAKLEAEALTLGIDTNAAINAASNDWYNSGYYPRGRGRYRGRPRGRGGYNPSLRGGWAAGRGGAVKRLDNRPKTVCAVFTEGSYDEHEEALRSWLLVNASESTMMSKHPSRQDAALIAFEERYLGENFHGSVASPSFPLFGKVELSWYAPSASNTNGTSTDVQMEHASDSNDMHGREDEQHEARDLDVADEDDRWG</sequence>
<feature type="domain" description="RRM" evidence="7">
    <location>
        <begin position="294"/>
        <end position="366"/>
    </location>
</feature>
<dbReference type="GO" id="GO:0006397">
    <property type="term" value="P:mRNA processing"/>
    <property type="evidence" value="ECO:0007669"/>
    <property type="project" value="UniProtKB-KW"/>
</dbReference>
<gene>
    <name evidence="9" type="ORF">AC579_9047</name>
</gene>
<dbReference type="InterPro" id="IPR036483">
    <property type="entry name" value="PWI_dom_sf"/>
</dbReference>
<dbReference type="PANTHER" id="PTHR14398">
    <property type="entry name" value="RNA RECOGNITION RRM/RNP DOMAIN"/>
    <property type="match status" value="1"/>
</dbReference>
<feature type="region of interest" description="Disordered" evidence="6">
    <location>
        <begin position="404"/>
        <end position="425"/>
    </location>
</feature>
<dbReference type="GO" id="GO:0005634">
    <property type="term" value="C:nucleus"/>
    <property type="evidence" value="ECO:0007669"/>
    <property type="project" value="TreeGrafter"/>
</dbReference>
<dbReference type="AlphaFoldDB" id="A0A139ISI5"/>
<comment type="caution">
    <text evidence="9">The sequence shown here is derived from an EMBL/GenBank/DDBJ whole genome shotgun (WGS) entry which is preliminary data.</text>
</comment>
<dbReference type="STRING" id="113226.A0A139ISI5"/>
<feature type="region of interest" description="Disordered" evidence="6">
    <location>
        <begin position="620"/>
        <end position="663"/>
    </location>
</feature>
<reference evidence="9 10" key="1">
    <citation type="submission" date="2015-07" db="EMBL/GenBank/DDBJ databases">
        <title>Comparative genomics of the Sigatoka disease complex on banana suggests a link between parallel evolutionary changes in Pseudocercospora fijiensis and Pseudocercospora eumusae and increased virulence on the banana host.</title>
        <authorList>
            <person name="Chang T.-C."/>
            <person name="Salvucci A."/>
            <person name="Crous P.W."/>
            <person name="Stergiopoulos I."/>
        </authorList>
    </citation>
    <scope>NUCLEOTIDE SEQUENCE [LARGE SCALE GENOMIC DNA]</scope>
    <source>
        <strain evidence="9 10">CBS 116634</strain>
    </source>
</reference>
<evidence type="ECO:0000256" key="1">
    <source>
        <dbReference type="ARBA" id="ARBA00022664"/>
    </source>
</evidence>
<evidence type="ECO:0008006" key="11">
    <source>
        <dbReference type="Google" id="ProtNLM"/>
    </source>
</evidence>
<evidence type="ECO:0000313" key="10">
    <source>
        <dbReference type="Proteomes" id="UP000073492"/>
    </source>
</evidence>
<feature type="region of interest" description="Disordered" evidence="6">
    <location>
        <begin position="256"/>
        <end position="286"/>
    </location>
</feature>
<dbReference type="InterPro" id="IPR035979">
    <property type="entry name" value="RBD_domain_sf"/>
</dbReference>
<evidence type="ECO:0000313" key="9">
    <source>
        <dbReference type="EMBL" id="KXT17665.1"/>
    </source>
</evidence>
<name>A0A139ISI5_9PEZI</name>
<feature type="compositionally biased region" description="Basic and acidic residues" evidence="6">
    <location>
        <begin position="630"/>
        <end position="654"/>
    </location>
</feature>
<dbReference type="Gene3D" id="3.30.70.330">
    <property type="match status" value="1"/>
</dbReference>
<keyword evidence="1" id="KW-0507">mRNA processing</keyword>
<proteinExistence type="predicted"/>
<feature type="region of interest" description="Disordered" evidence="6">
    <location>
        <begin position="373"/>
        <end position="392"/>
    </location>
</feature>
<dbReference type="FunFam" id="3.30.70.330:FF:000647">
    <property type="entry name" value="CCCH zinc finger and RRM domain protein"/>
    <property type="match status" value="1"/>
</dbReference>
<dbReference type="EMBL" id="LFZO01000016">
    <property type="protein sequence ID" value="KXT17665.1"/>
    <property type="molecule type" value="Genomic_DNA"/>
</dbReference>
<dbReference type="SMART" id="SM00356">
    <property type="entry name" value="ZnF_C3H1"/>
    <property type="match status" value="1"/>
</dbReference>
<dbReference type="PROSITE" id="PS50103">
    <property type="entry name" value="ZF_C3H1"/>
    <property type="match status" value="1"/>
</dbReference>